<dbReference type="GO" id="GO:0019677">
    <property type="term" value="P:NAD+ catabolic process"/>
    <property type="evidence" value="ECO:0007669"/>
    <property type="project" value="UniProtKB-ARBA"/>
</dbReference>
<dbReference type="EC" id="3.2.2.6" evidence="3"/>
<dbReference type="InterPro" id="IPR039184">
    <property type="entry name" value="SARM1"/>
</dbReference>
<feature type="region of interest" description="Disordered" evidence="11">
    <location>
        <begin position="1471"/>
        <end position="1553"/>
    </location>
</feature>
<dbReference type="GO" id="GO:0034128">
    <property type="term" value="P:negative regulation of MyD88-independent toll-like receptor signaling pathway"/>
    <property type="evidence" value="ECO:0007669"/>
    <property type="project" value="InterPro"/>
</dbReference>
<dbReference type="SMART" id="SM00255">
    <property type="entry name" value="TIR"/>
    <property type="match status" value="1"/>
</dbReference>
<dbReference type="Proteomes" id="UP000075920">
    <property type="component" value="Unassembled WGS sequence"/>
</dbReference>
<feature type="compositionally biased region" description="Low complexity" evidence="11">
    <location>
        <begin position="356"/>
        <end position="373"/>
    </location>
</feature>
<protein>
    <recommendedName>
        <fullName evidence="3">ADP-ribosyl cyclase/cyclic ADP-ribose hydrolase</fullName>
        <ecNumber evidence="3">3.2.2.6</ecNumber>
    </recommendedName>
</protein>
<dbReference type="VEuPathDB" id="VectorBase:AMIN011568"/>
<evidence type="ECO:0000259" key="13">
    <source>
        <dbReference type="PROSITE" id="PS50105"/>
    </source>
</evidence>
<feature type="region of interest" description="Disordered" evidence="11">
    <location>
        <begin position="1439"/>
        <end position="1458"/>
    </location>
</feature>
<dbReference type="SUPFAM" id="SSF47769">
    <property type="entry name" value="SAM/Pointed domain"/>
    <property type="match status" value="2"/>
</dbReference>
<evidence type="ECO:0000256" key="11">
    <source>
        <dbReference type="SAM" id="MobiDB-lite"/>
    </source>
</evidence>
<dbReference type="SUPFAM" id="SSF52200">
    <property type="entry name" value="Toll/Interleukin receptor TIR domain"/>
    <property type="match status" value="1"/>
</dbReference>
<dbReference type="FunFam" id="3.40.50.10140:FF:000012">
    <property type="entry name" value="Sterile alpha and TIR motif-containing protein"/>
    <property type="match status" value="1"/>
</dbReference>
<dbReference type="PROSITE" id="PS50105">
    <property type="entry name" value="SAM_DOMAIN"/>
    <property type="match status" value="1"/>
</dbReference>
<feature type="compositionally biased region" description="Low complexity" evidence="11">
    <location>
        <begin position="1529"/>
        <end position="1542"/>
    </location>
</feature>
<dbReference type="PROSITE" id="PS50104">
    <property type="entry name" value="TIR"/>
    <property type="match status" value="1"/>
</dbReference>
<feature type="domain" description="SAM" evidence="13">
    <location>
        <begin position="882"/>
        <end position="946"/>
    </location>
</feature>
<dbReference type="InterPro" id="IPR035897">
    <property type="entry name" value="Toll_tir_struct_dom_sf"/>
</dbReference>
<comment type="subcellular location">
    <subcellularLocation>
        <location evidence="1">Cytoplasm</location>
    </subcellularLocation>
</comment>
<feature type="region of interest" description="Disordered" evidence="11">
    <location>
        <begin position="1"/>
        <end position="146"/>
    </location>
</feature>
<dbReference type="FunFam" id="1.10.150.50:FF:000043">
    <property type="entry name" value="Sterile alpha and TIR motif-containing 1"/>
    <property type="match status" value="1"/>
</dbReference>
<feature type="compositionally biased region" description="Polar residues" evidence="11">
    <location>
        <begin position="456"/>
        <end position="469"/>
    </location>
</feature>
<feature type="region of interest" description="Disordered" evidence="11">
    <location>
        <begin position="1329"/>
        <end position="1414"/>
    </location>
</feature>
<feature type="domain" description="TIR" evidence="12">
    <location>
        <begin position="1029"/>
        <end position="1172"/>
    </location>
</feature>
<reference evidence="15" key="1">
    <citation type="submission" date="2013-03" db="EMBL/GenBank/DDBJ databases">
        <title>The Genome Sequence of Anopheles minimus MINIMUS1.</title>
        <authorList>
            <consortium name="The Broad Institute Genomics Platform"/>
            <person name="Neafsey D.E."/>
            <person name="Walton C."/>
            <person name="Walker B."/>
            <person name="Young S.K."/>
            <person name="Zeng Q."/>
            <person name="Gargeya S."/>
            <person name="Fitzgerald M."/>
            <person name="Haas B."/>
            <person name="Abouelleil A."/>
            <person name="Allen A.W."/>
            <person name="Alvarado L."/>
            <person name="Arachchi H.M."/>
            <person name="Berlin A.M."/>
            <person name="Chapman S.B."/>
            <person name="Gainer-Dewar J."/>
            <person name="Goldberg J."/>
            <person name="Griggs A."/>
            <person name="Gujja S."/>
            <person name="Hansen M."/>
            <person name="Howarth C."/>
            <person name="Imamovic A."/>
            <person name="Ireland A."/>
            <person name="Larimer J."/>
            <person name="McCowan C."/>
            <person name="Murphy C."/>
            <person name="Pearson M."/>
            <person name="Poon T.W."/>
            <person name="Priest M."/>
            <person name="Roberts A."/>
            <person name="Saif S."/>
            <person name="Shea T."/>
            <person name="Sisk P."/>
            <person name="Sykes S."/>
            <person name="Wortman J."/>
            <person name="Nusbaum C."/>
            <person name="Birren B."/>
        </authorList>
    </citation>
    <scope>NUCLEOTIDE SEQUENCE [LARGE SCALE GENOMIC DNA]</scope>
    <source>
        <strain evidence="15">MINIMUS1</strain>
    </source>
</reference>
<evidence type="ECO:0000256" key="5">
    <source>
        <dbReference type="ARBA" id="ARBA00022588"/>
    </source>
</evidence>
<dbReference type="CDD" id="cd24153">
    <property type="entry name" value="SARM1_N"/>
    <property type="match status" value="1"/>
</dbReference>
<dbReference type="InterPro" id="IPR013761">
    <property type="entry name" value="SAM/pointed_sf"/>
</dbReference>
<dbReference type="Gene3D" id="3.40.50.10140">
    <property type="entry name" value="Toll/interleukin-1 receptor homology (TIR) domain"/>
    <property type="match status" value="1"/>
</dbReference>
<proteinExistence type="inferred from homology"/>
<keyword evidence="9" id="KW-0520">NAD</keyword>
<feature type="region of interest" description="Disordered" evidence="11">
    <location>
        <begin position="330"/>
        <end position="386"/>
    </location>
</feature>
<dbReference type="SMART" id="SM00454">
    <property type="entry name" value="SAM"/>
    <property type="match status" value="2"/>
</dbReference>
<reference evidence="14" key="2">
    <citation type="submission" date="2020-05" db="UniProtKB">
        <authorList>
            <consortium name="EnsemblMetazoa"/>
        </authorList>
    </citation>
    <scope>IDENTIFICATION</scope>
    <source>
        <strain evidence="14">MINIMUS1</strain>
    </source>
</reference>
<dbReference type="GO" id="GO:0005737">
    <property type="term" value="C:cytoplasm"/>
    <property type="evidence" value="ECO:0007669"/>
    <property type="project" value="UniProtKB-SubCell"/>
</dbReference>
<feature type="compositionally biased region" description="Basic and acidic residues" evidence="11">
    <location>
        <begin position="1348"/>
        <end position="1372"/>
    </location>
</feature>
<feature type="region of interest" description="Disordered" evidence="11">
    <location>
        <begin position="488"/>
        <end position="507"/>
    </location>
</feature>
<feature type="compositionally biased region" description="Low complexity" evidence="11">
    <location>
        <begin position="1439"/>
        <end position="1451"/>
    </location>
</feature>
<evidence type="ECO:0000256" key="3">
    <source>
        <dbReference type="ARBA" id="ARBA00011982"/>
    </source>
</evidence>
<dbReference type="SUPFAM" id="SSF48371">
    <property type="entry name" value="ARM repeat"/>
    <property type="match status" value="1"/>
</dbReference>
<dbReference type="GO" id="GO:0003953">
    <property type="term" value="F:NAD+ nucleosidase activity"/>
    <property type="evidence" value="ECO:0007669"/>
    <property type="project" value="InterPro"/>
</dbReference>
<keyword evidence="6" id="KW-0677">Repeat</keyword>
<feature type="compositionally biased region" description="Low complexity" evidence="11">
    <location>
        <begin position="27"/>
        <end position="96"/>
    </location>
</feature>
<evidence type="ECO:0000256" key="2">
    <source>
        <dbReference type="ARBA" id="ARBA00008291"/>
    </source>
</evidence>
<keyword evidence="5" id="KW-0399">Innate immunity</keyword>
<feature type="compositionally biased region" description="Basic and acidic residues" evidence="11">
    <location>
        <begin position="1487"/>
        <end position="1497"/>
    </location>
</feature>
<evidence type="ECO:0000259" key="12">
    <source>
        <dbReference type="PROSITE" id="PS50104"/>
    </source>
</evidence>
<feature type="compositionally biased region" description="Polar residues" evidence="11">
    <location>
        <begin position="1233"/>
        <end position="1245"/>
    </location>
</feature>
<dbReference type="GO" id="GO:0030425">
    <property type="term" value="C:dendrite"/>
    <property type="evidence" value="ECO:0007669"/>
    <property type="project" value="TreeGrafter"/>
</dbReference>
<evidence type="ECO:0000256" key="4">
    <source>
        <dbReference type="ARBA" id="ARBA00022490"/>
    </source>
</evidence>
<dbReference type="CDD" id="cd09502">
    <property type="entry name" value="SAM_SARM1-like_repeat2"/>
    <property type="match status" value="1"/>
</dbReference>
<dbReference type="Pfam" id="PF07647">
    <property type="entry name" value="SAM_2"/>
    <property type="match status" value="2"/>
</dbReference>
<keyword evidence="8" id="KW-0391">Immunity</keyword>
<accession>A0A182WMD7</accession>
<feature type="region of interest" description="Disordered" evidence="11">
    <location>
        <begin position="441"/>
        <end position="469"/>
    </location>
</feature>
<feature type="compositionally biased region" description="Polar residues" evidence="11">
    <location>
        <begin position="8"/>
        <end position="26"/>
    </location>
</feature>
<feature type="compositionally biased region" description="Polar residues" evidence="11">
    <location>
        <begin position="1204"/>
        <end position="1224"/>
    </location>
</feature>
<keyword evidence="7" id="KW-0378">Hydrolase</keyword>
<dbReference type="PANTHER" id="PTHR22998:SF1">
    <property type="entry name" value="NAD(+) HYDROLASE SARM1"/>
    <property type="match status" value="1"/>
</dbReference>
<evidence type="ECO:0000256" key="8">
    <source>
        <dbReference type="ARBA" id="ARBA00022859"/>
    </source>
</evidence>
<dbReference type="InterPro" id="IPR016024">
    <property type="entry name" value="ARM-type_fold"/>
</dbReference>
<comment type="similarity">
    <text evidence="2">Belongs to the SARM1 family.</text>
</comment>
<evidence type="ECO:0000256" key="9">
    <source>
        <dbReference type="ARBA" id="ARBA00023027"/>
    </source>
</evidence>
<evidence type="ECO:0000256" key="6">
    <source>
        <dbReference type="ARBA" id="ARBA00022737"/>
    </source>
</evidence>
<evidence type="ECO:0000256" key="7">
    <source>
        <dbReference type="ARBA" id="ARBA00022801"/>
    </source>
</evidence>
<sequence length="1565" mass="170911">MSDIADTGSPTLPTRHNLFATSNGPLASTTSGSLASATSTSSMTTSQELLNSSRSSSKSSKLSSSTSTTTKHVEKSSSSTQRMSSLTSSSSSKTSTAAVKQNLGEMQNSMAEMKNMMGHSSSSTSQNLSTSSSSIKSSAVSNHLQARKMSAKINDIKSRLRSSMDSLDDPQADPLVTFPDSETDDDLSSMASALKPLGSNGGSGILVPNGHHQALVNGCAGTVDTVKFEQKKMTSESKTKVTTDGFSSEQATINSAESKKMQAGELQYQEQAALAAMSSRMEMNGVTAEEKGAILKVISVSALRGSRTIDRTMCSQAPWPVRKGIFRSTGQSDFVPTRTPSPVVEFPLSPPPPTHPGSSPSPLGSCSSKSTSPVHSHRNGITLNVASPLNSPRVTVVESPLGSPASIRTTFEIPIESVTQEARSVKMGDFQQAEANNIAAHSRKVQSDHFSAENKAISQAQQKQTVSSSGIFNQEKHVSSTTQSTFTMSNTSTISSSSQMSTLSSSSAMNGLMGDEFPSFEDFERLGSTPEEIDGTIMKYSKHLASYVQNLQQTEQLKQAPTLLNHMNEIIRRAWAVPTHGHELGASLCDTLRNTGGLDILMRNCVDNDSEVQFSSARLLEQCLTTENRTHVVKNGLDKVVNVACVCTRNNATDHSRVGTGILEHLFKHSEDTCSNVIRLGGLDAVLFECRKNDIETLRHCAGALANLSLYGGSENQEAMINRKVPSWLFPLAFHNDENIKYYACLAIVVLVANKEIEAEVIKSGTLNLVEPFVTTHNPSEFAKSNLAHAHGQSKHWLQRLVPVLSSKREEARNLAAFHFCMEAGIKKEQGNTNIFKEIGAIEPLIRVASSPNAIASKFAAQALRLIGEEVPHKLSQQVPLWSTEDVREWVKQIGFGEYEQSFYDSKVDGDLLLQMQDCNLCNDIGMTNGILRIRFLRELQNLKKMADYSSRDPDGLHTFLSRIGPEYPIYTYTMLNAGVDIESLRTLDEDQLTATCGITNAIHRSRILQVIKMNESISAFRSEQCSEKSLDVFVSYRRSNGSQLASLLKVHLELRGFSVFIDVERLEAGKFDNNLLQSIRHARHFLLVLTPDALNRCVDDVECKDWVHREIVAALNSECNIIPIIDNFQWPEPEKLPEDMRGVCHFNGIRWIHDYQDACVDKVERFMRAETNGRGGLMDHVSRLHSRQPGDATPSSAIYQRMHSSTGSLNGNPSAIPTNSSASPHHPRYYSSLAQLYRKSSSPARQGPTGGSGGARIGAYRYAKPNRGVPGGMNSLPRMQNSRATELRRSSAAGLNVVSQRPPLPPKIELRSHSYDGLLDDSVSMQRRKTTGVGQPTGTKVSIATEGNDRVDGQGKILDRSEGEGEEEQKKQSQIARKVFVETSGGPVGTEASIKSKNRRSRSMDDLFDDDGPGVECNFLDNTQSMETLLEPVSPISTTAECTPETTPPARSMGGNICLNRRFVREETVDPADEIQEDSPGSQSASHEKLCEKETITVDSTPRFQGDDREAQDPKKQTDEQEDDIESTHSSVTSSPGSTASGPRKAPKPLINRYVKKVKSFMKM</sequence>
<name>A0A182WMD7_9DIPT</name>
<dbReference type="GO" id="GO:0007165">
    <property type="term" value="P:signal transduction"/>
    <property type="evidence" value="ECO:0007669"/>
    <property type="project" value="InterPro"/>
</dbReference>
<keyword evidence="15" id="KW-1185">Reference proteome</keyword>
<feature type="compositionally biased region" description="Polar residues" evidence="11">
    <location>
        <begin position="1333"/>
        <end position="1343"/>
    </location>
</feature>
<dbReference type="Pfam" id="PF13676">
    <property type="entry name" value="TIR_2"/>
    <property type="match status" value="1"/>
</dbReference>
<dbReference type="EnsemblMetazoa" id="AMIN011568-RA">
    <property type="protein sequence ID" value="AMIN011568-PA"/>
    <property type="gene ID" value="AMIN011568"/>
</dbReference>
<evidence type="ECO:0000313" key="15">
    <source>
        <dbReference type="Proteomes" id="UP000075920"/>
    </source>
</evidence>
<dbReference type="GO" id="GO:0045087">
    <property type="term" value="P:innate immune response"/>
    <property type="evidence" value="ECO:0007669"/>
    <property type="project" value="UniProtKB-KW"/>
</dbReference>
<dbReference type="InterPro" id="IPR011989">
    <property type="entry name" value="ARM-like"/>
</dbReference>
<dbReference type="GO" id="GO:0048678">
    <property type="term" value="P:response to axon injury"/>
    <property type="evidence" value="ECO:0007669"/>
    <property type="project" value="InterPro"/>
</dbReference>
<dbReference type="GO" id="GO:0044297">
    <property type="term" value="C:cell body"/>
    <property type="evidence" value="ECO:0007669"/>
    <property type="project" value="UniProtKB-ARBA"/>
</dbReference>
<dbReference type="FunFam" id="1.10.150.50:FF:000056">
    <property type="entry name" value="Ectoderm-expressed 4, isoform D"/>
    <property type="match status" value="1"/>
</dbReference>
<dbReference type="InterPro" id="IPR001660">
    <property type="entry name" value="SAM"/>
</dbReference>
<dbReference type="GO" id="GO:0035591">
    <property type="term" value="F:signaling adaptor activity"/>
    <property type="evidence" value="ECO:0007669"/>
    <property type="project" value="InterPro"/>
</dbReference>
<dbReference type="Gene3D" id="1.25.10.10">
    <property type="entry name" value="Leucine-rich Repeat Variant"/>
    <property type="match status" value="1"/>
</dbReference>
<evidence type="ECO:0000256" key="1">
    <source>
        <dbReference type="ARBA" id="ARBA00004496"/>
    </source>
</evidence>
<comment type="catalytic activity">
    <reaction evidence="10">
        <text>NAD(+) + H2O = ADP-D-ribose + nicotinamide + H(+)</text>
        <dbReference type="Rhea" id="RHEA:16301"/>
        <dbReference type="ChEBI" id="CHEBI:15377"/>
        <dbReference type="ChEBI" id="CHEBI:15378"/>
        <dbReference type="ChEBI" id="CHEBI:17154"/>
        <dbReference type="ChEBI" id="CHEBI:57540"/>
        <dbReference type="ChEBI" id="CHEBI:57967"/>
        <dbReference type="EC" id="3.2.2.6"/>
    </reaction>
    <physiologicalReaction direction="left-to-right" evidence="10">
        <dbReference type="Rhea" id="RHEA:16302"/>
    </physiologicalReaction>
</comment>
<dbReference type="Gene3D" id="1.10.150.50">
    <property type="entry name" value="Transcription Factor, Ets-1"/>
    <property type="match status" value="2"/>
</dbReference>
<dbReference type="GO" id="GO:0061809">
    <property type="term" value="F:NAD+ nucleosidase activity, cyclic ADP-ribose generating"/>
    <property type="evidence" value="ECO:0007669"/>
    <property type="project" value="UniProtKB-EC"/>
</dbReference>
<dbReference type="InterPro" id="IPR000157">
    <property type="entry name" value="TIR_dom"/>
</dbReference>
<organism evidence="14 15">
    <name type="scientific">Anopheles minimus</name>
    <dbReference type="NCBI Taxonomy" id="112268"/>
    <lineage>
        <taxon>Eukaryota</taxon>
        <taxon>Metazoa</taxon>
        <taxon>Ecdysozoa</taxon>
        <taxon>Arthropoda</taxon>
        <taxon>Hexapoda</taxon>
        <taxon>Insecta</taxon>
        <taxon>Pterygota</taxon>
        <taxon>Neoptera</taxon>
        <taxon>Endopterygota</taxon>
        <taxon>Diptera</taxon>
        <taxon>Nematocera</taxon>
        <taxon>Culicoidea</taxon>
        <taxon>Culicidae</taxon>
        <taxon>Anophelinae</taxon>
        <taxon>Anopheles</taxon>
    </lineage>
</organism>
<evidence type="ECO:0000313" key="14">
    <source>
        <dbReference type="EnsemblMetazoa" id="AMIN011568-PA"/>
    </source>
</evidence>
<dbReference type="PANTHER" id="PTHR22998">
    <property type="entry name" value="SARM1"/>
    <property type="match status" value="1"/>
</dbReference>
<feature type="compositionally biased region" description="Basic and acidic residues" evidence="11">
    <location>
        <begin position="1506"/>
        <end position="1520"/>
    </location>
</feature>
<evidence type="ECO:0000256" key="10">
    <source>
        <dbReference type="ARBA" id="ARBA00047304"/>
    </source>
</evidence>
<dbReference type="CDD" id="cd09501">
    <property type="entry name" value="SAM_SARM1-like_repeat1"/>
    <property type="match status" value="1"/>
</dbReference>
<dbReference type="STRING" id="112268.A0A182WMD7"/>
<feature type="region of interest" description="Disordered" evidence="11">
    <location>
        <begin position="1204"/>
        <end position="1258"/>
    </location>
</feature>
<feature type="compositionally biased region" description="Low complexity" evidence="11">
    <location>
        <begin position="120"/>
        <end position="141"/>
    </location>
</feature>
<keyword evidence="4" id="KW-0963">Cytoplasm</keyword>